<reference evidence="2" key="1">
    <citation type="submission" date="2023-07" db="EMBL/GenBank/DDBJ databases">
        <title>Genomic Encyclopedia of Type Strains, Phase IV (KMG-IV): sequencing the most valuable type-strain genomes for metagenomic binning, comparative biology and taxonomic classification.</title>
        <authorList>
            <person name="Goeker M."/>
        </authorList>
    </citation>
    <scope>NUCLEOTIDE SEQUENCE</scope>
    <source>
        <strain evidence="2">DSM 21202</strain>
    </source>
</reference>
<gene>
    <name evidence="2" type="ORF">J2S73_003461</name>
</gene>
<proteinExistence type="predicted"/>
<evidence type="ECO:0000313" key="3">
    <source>
        <dbReference type="Proteomes" id="UP001229244"/>
    </source>
</evidence>
<dbReference type="Proteomes" id="UP001229244">
    <property type="component" value="Unassembled WGS sequence"/>
</dbReference>
<dbReference type="InterPro" id="IPR025310">
    <property type="entry name" value="DUF4164"/>
</dbReference>
<sequence length="93" mass="10519">MADRPTVDQAFDALETALERLEAAVNRRVEADRRRANLEDEVQRLTEDRSELAGSLDRSEARAGRLEDANREVSRRLVTAMETIRTVLDKHGG</sequence>
<keyword evidence="3" id="KW-1185">Reference proteome</keyword>
<dbReference type="AlphaFoldDB" id="A0AAE3VRG5"/>
<feature type="region of interest" description="Disordered" evidence="1">
    <location>
        <begin position="45"/>
        <end position="70"/>
    </location>
</feature>
<dbReference type="EMBL" id="JAUSUL010000004">
    <property type="protein sequence ID" value="MDQ0316984.1"/>
    <property type="molecule type" value="Genomic_DNA"/>
</dbReference>
<evidence type="ECO:0000313" key="2">
    <source>
        <dbReference type="EMBL" id="MDQ0316984.1"/>
    </source>
</evidence>
<protein>
    <submittedName>
        <fullName evidence="2">Chromosome segregation ATPase</fullName>
    </submittedName>
</protein>
<organism evidence="2 3">
    <name type="scientific">Amorphus orientalis</name>
    <dbReference type="NCBI Taxonomy" id="649198"/>
    <lineage>
        <taxon>Bacteria</taxon>
        <taxon>Pseudomonadati</taxon>
        <taxon>Pseudomonadota</taxon>
        <taxon>Alphaproteobacteria</taxon>
        <taxon>Hyphomicrobiales</taxon>
        <taxon>Amorphaceae</taxon>
        <taxon>Amorphus</taxon>
    </lineage>
</organism>
<evidence type="ECO:0000256" key="1">
    <source>
        <dbReference type="SAM" id="MobiDB-lite"/>
    </source>
</evidence>
<accession>A0AAE3VRG5</accession>
<name>A0AAE3VRG5_9HYPH</name>
<dbReference type="Pfam" id="PF13747">
    <property type="entry name" value="DUF4164"/>
    <property type="match status" value="1"/>
</dbReference>
<dbReference type="RefSeq" id="WP_306886883.1">
    <property type="nucleotide sequence ID" value="NZ_JAUSUL010000004.1"/>
</dbReference>
<comment type="caution">
    <text evidence="2">The sequence shown here is derived from an EMBL/GenBank/DDBJ whole genome shotgun (WGS) entry which is preliminary data.</text>
</comment>